<gene>
    <name evidence="2" type="ORF">BDV95DRAFT_598073</name>
</gene>
<sequence length="891" mass="99143">MATSTAHHSIAQAHYACVDAFVSLLNATLAHAPEQCTLNVRAIQNTFDKYRLWSGNLGAMHSGQQWKISLDYRLRESSFYKVQVLRLLDHINNSIEAEVALATIDSTRAQADGNSDNQSDILEVDASETDDSPWEVSSDSEDGQAVKKDDRHFSAVSSASNPISEIHMIEFIVSCLWRLPIRRPAPLDRMKESATAKTSYYQPFDIMHVKNKFPSIDEGVANRLGKMISRRRQLLRYRKAHTDSLEGKHLQTRRRVIEFDEGHEGTEIAPSFVASTRHTHDTKATTLKLDAHDQVPTGPSNLYVPSISPSISSAGSEQDDSKIPIIIPNRPKGDSGDALEQFICPYCLTAQSIKTDYKWSNDLYQKARLSRPSTLPEKATLQTPREEASPDIKDLNDPFTPPLLEGMEAAQGTSWDYVTPKFQEARAAMYGSHTPDKKDPPLQEYVDGDMTVMNPYFQQRPLCGASIGAFQRGEHLPPVSLGGIILVDGEPYGLTVHHFLDVPSDDESDDEDEETNNPKIARSTDVDVNEQSVRNHGLQIKELGNPRQSGPDSPTRSSPEDKHFNSSDPIPVPGSRLFSDSDANEPSSESIMGEDDPIDTTGDIPGILPGEGKDIIVTQPAIDDVDEDFFPNEDDRDEDHLLSHRFGYVHASSGLRRWKRNGILHEIDWALIKVDPERLELYNVVQGGRRFHLESKPEDPPPLEEPVAYKHYTQDENEYPMEVVPEHLLGGLNVHCFGRTTGLQGGQIGPSMRSVRIYGRKTFSRAWHVTGGFGVGGDSGAWVIENLTGRVCGILHVWDHRNHLAYIMPMQIVLEDIKRTLGAKDVCFPSFKTGQAAQAVQVPSASSPTLNGMNAELHEKSAFERIWTGQGLGIGERESLDTEKGLDMRRI</sequence>
<organism evidence="2 3">
    <name type="scientific">Massariosphaeria phaeospora</name>
    <dbReference type="NCBI Taxonomy" id="100035"/>
    <lineage>
        <taxon>Eukaryota</taxon>
        <taxon>Fungi</taxon>
        <taxon>Dikarya</taxon>
        <taxon>Ascomycota</taxon>
        <taxon>Pezizomycotina</taxon>
        <taxon>Dothideomycetes</taxon>
        <taxon>Pleosporomycetidae</taxon>
        <taxon>Pleosporales</taxon>
        <taxon>Pleosporales incertae sedis</taxon>
        <taxon>Massariosphaeria</taxon>
    </lineage>
</organism>
<reference evidence="2 3" key="1">
    <citation type="submission" date="2020-01" db="EMBL/GenBank/DDBJ databases">
        <authorList>
            <consortium name="DOE Joint Genome Institute"/>
            <person name="Haridas S."/>
            <person name="Albert R."/>
            <person name="Binder M."/>
            <person name="Bloem J."/>
            <person name="Labutti K."/>
            <person name="Salamov A."/>
            <person name="Andreopoulos B."/>
            <person name="Baker S.E."/>
            <person name="Barry K."/>
            <person name="Bills G."/>
            <person name="Bluhm B.H."/>
            <person name="Cannon C."/>
            <person name="Castanera R."/>
            <person name="Culley D.E."/>
            <person name="Daum C."/>
            <person name="Ezra D."/>
            <person name="Gonzalez J.B."/>
            <person name="Henrissat B."/>
            <person name="Kuo A."/>
            <person name="Liang C."/>
            <person name="Lipzen A."/>
            <person name="Lutzoni F."/>
            <person name="Magnuson J."/>
            <person name="Mondo S."/>
            <person name="Nolan M."/>
            <person name="Ohm R."/>
            <person name="Pangilinan J."/>
            <person name="Park H.-J.H."/>
            <person name="Ramirez L."/>
            <person name="Alfaro M."/>
            <person name="Sun H."/>
            <person name="Tritt A."/>
            <person name="Yoshinaga Y."/>
            <person name="Zwiers L.-H.L."/>
            <person name="Turgeon B.G."/>
            <person name="Goodwin S.B."/>
            <person name="Spatafora J.W."/>
            <person name="Crous P.W."/>
            <person name="Grigoriev I.V."/>
        </authorList>
    </citation>
    <scope>NUCLEOTIDE SEQUENCE [LARGE SCALE GENOMIC DNA]</scope>
    <source>
        <strain evidence="2 3">CBS 611.86</strain>
    </source>
</reference>
<feature type="region of interest" description="Disordered" evidence="1">
    <location>
        <begin position="126"/>
        <end position="152"/>
    </location>
</feature>
<dbReference type="OrthoDB" id="5418235at2759"/>
<dbReference type="AlphaFoldDB" id="A0A7C8I3Z4"/>
<feature type="region of interest" description="Disordered" evidence="1">
    <location>
        <begin position="370"/>
        <end position="394"/>
    </location>
</feature>
<keyword evidence="3" id="KW-1185">Reference proteome</keyword>
<evidence type="ECO:0000313" key="3">
    <source>
        <dbReference type="Proteomes" id="UP000481861"/>
    </source>
</evidence>
<name>A0A7C8I3Z4_9PLEO</name>
<proteinExistence type="predicted"/>
<comment type="caution">
    <text evidence="2">The sequence shown here is derived from an EMBL/GenBank/DDBJ whole genome shotgun (WGS) entry which is preliminary data.</text>
</comment>
<dbReference type="Proteomes" id="UP000481861">
    <property type="component" value="Unassembled WGS sequence"/>
</dbReference>
<accession>A0A7C8I3Z4</accession>
<feature type="compositionally biased region" description="Acidic residues" evidence="1">
    <location>
        <begin position="503"/>
        <end position="515"/>
    </location>
</feature>
<dbReference type="PANTHER" id="PTHR35391:SF7">
    <property type="entry name" value="C2H2-TYPE DOMAIN-CONTAINING PROTEIN"/>
    <property type="match status" value="1"/>
</dbReference>
<protein>
    <submittedName>
        <fullName evidence="2">Uncharacterized protein</fullName>
    </submittedName>
</protein>
<evidence type="ECO:0000313" key="2">
    <source>
        <dbReference type="EMBL" id="KAF2867391.1"/>
    </source>
</evidence>
<dbReference type="PANTHER" id="PTHR35391">
    <property type="entry name" value="C2H2-TYPE DOMAIN-CONTAINING PROTEIN-RELATED"/>
    <property type="match status" value="1"/>
</dbReference>
<feature type="region of interest" description="Disordered" evidence="1">
    <location>
        <begin position="500"/>
        <end position="612"/>
    </location>
</feature>
<dbReference type="EMBL" id="JAADJZ010000023">
    <property type="protein sequence ID" value="KAF2867391.1"/>
    <property type="molecule type" value="Genomic_DNA"/>
</dbReference>
<evidence type="ECO:0000256" key="1">
    <source>
        <dbReference type="SAM" id="MobiDB-lite"/>
    </source>
</evidence>
<feature type="compositionally biased region" description="Acidic residues" evidence="1">
    <location>
        <begin position="126"/>
        <end position="142"/>
    </location>
</feature>
<feature type="compositionally biased region" description="Polar residues" evidence="1">
    <location>
        <begin position="546"/>
        <end position="557"/>
    </location>
</feature>
<feature type="compositionally biased region" description="Basic and acidic residues" evidence="1">
    <location>
        <begin position="384"/>
        <end position="394"/>
    </location>
</feature>